<dbReference type="OrthoDB" id="3542365at2"/>
<proteinExistence type="predicted"/>
<dbReference type="RefSeq" id="WP_015098192.1">
    <property type="nucleotide sequence ID" value="NC_019673.1"/>
</dbReference>
<keyword evidence="1" id="KW-0732">Signal</keyword>
<dbReference type="HOGENOM" id="CLU_2115858_0_0_11"/>
<dbReference type="KEGG" id="sesp:BN6_07490"/>
<gene>
    <name evidence="2" type="ordered locus">BN6_07490</name>
</gene>
<reference evidence="2 3" key="1">
    <citation type="journal article" date="2012" name="BMC Genomics">
        <title>Complete genome sequence of Saccharothrix espanaensis DSM 44229T and comparison to the other completely sequenced Pseudonocardiaceae.</title>
        <authorList>
            <person name="Strobel T."/>
            <person name="Al-Dilaimi A."/>
            <person name="Blom J."/>
            <person name="Gessner A."/>
            <person name="Kalinowski J."/>
            <person name="Luzhetska M."/>
            <person name="Puhler A."/>
            <person name="Szczepanowski R."/>
            <person name="Bechthold A."/>
            <person name="Ruckert C."/>
        </authorList>
    </citation>
    <scope>NUCLEOTIDE SEQUENCE [LARGE SCALE GENOMIC DNA]</scope>
    <source>
        <strain evidence="3">ATCC 51144 / DSM 44229 / JCM 9112 / NBRC 15066 / NRRL 15764</strain>
    </source>
</reference>
<dbReference type="STRING" id="1179773.BN6_07490"/>
<dbReference type="BioCyc" id="SESP1179773:BN6_RS03700-MONOMER"/>
<dbReference type="AlphaFoldDB" id="K0JV78"/>
<sequence>MRLRVAALTAALVLAAPASALAADGKFEYRYNDSTGDIESGQLVDPESRECIGIPEVENEHGTFAFRPRNATTSTVTLFKGSDCEGDHYTLRPGGKASDRLLFRSVAFS</sequence>
<accession>K0JV78</accession>
<name>K0JV78_SACES</name>
<evidence type="ECO:0000256" key="1">
    <source>
        <dbReference type="SAM" id="SignalP"/>
    </source>
</evidence>
<organism evidence="2 3">
    <name type="scientific">Saccharothrix espanaensis (strain ATCC 51144 / DSM 44229 / JCM 9112 / NBRC 15066 / NRRL 15764)</name>
    <dbReference type="NCBI Taxonomy" id="1179773"/>
    <lineage>
        <taxon>Bacteria</taxon>
        <taxon>Bacillati</taxon>
        <taxon>Actinomycetota</taxon>
        <taxon>Actinomycetes</taxon>
        <taxon>Pseudonocardiales</taxon>
        <taxon>Pseudonocardiaceae</taxon>
        <taxon>Saccharothrix</taxon>
    </lineage>
</organism>
<evidence type="ECO:0000313" key="3">
    <source>
        <dbReference type="Proteomes" id="UP000006281"/>
    </source>
</evidence>
<feature type="signal peptide" evidence="1">
    <location>
        <begin position="1"/>
        <end position="22"/>
    </location>
</feature>
<protein>
    <submittedName>
        <fullName evidence="2">Putative secreted protein</fullName>
    </submittedName>
</protein>
<dbReference type="PATRIC" id="fig|1179773.3.peg.754"/>
<evidence type="ECO:0000313" key="2">
    <source>
        <dbReference type="EMBL" id="CCH28078.1"/>
    </source>
</evidence>
<feature type="chain" id="PRO_5003836843" evidence="1">
    <location>
        <begin position="23"/>
        <end position="109"/>
    </location>
</feature>
<dbReference type="eggNOG" id="ENOG50349RR">
    <property type="taxonomic scope" value="Bacteria"/>
</dbReference>
<keyword evidence="3" id="KW-1185">Reference proteome</keyword>
<dbReference type="Proteomes" id="UP000006281">
    <property type="component" value="Chromosome"/>
</dbReference>
<dbReference type="EMBL" id="HE804045">
    <property type="protein sequence ID" value="CCH28078.1"/>
    <property type="molecule type" value="Genomic_DNA"/>
</dbReference>